<evidence type="ECO:0000256" key="11">
    <source>
        <dbReference type="SAM" id="Phobius"/>
    </source>
</evidence>
<keyword evidence="10" id="KW-0325">Glycoprotein</keyword>
<dbReference type="Proteomes" id="UP000525078">
    <property type="component" value="Unassembled WGS sequence"/>
</dbReference>
<dbReference type="Gene3D" id="3.80.10.10">
    <property type="entry name" value="Ribonuclease Inhibitor"/>
    <property type="match status" value="4"/>
</dbReference>
<dbReference type="InterPro" id="IPR046956">
    <property type="entry name" value="RLP23-like"/>
</dbReference>
<dbReference type="GO" id="GO:0016020">
    <property type="term" value="C:membrane"/>
    <property type="evidence" value="ECO:0007669"/>
    <property type="project" value="UniProtKB-SubCell"/>
</dbReference>
<evidence type="ECO:0000256" key="5">
    <source>
        <dbReference type="ARBA" id="ARBA00022729"/>
    </source>
</evidence>
<evidence type="ECO:0000313" key="15">
    <source>
        <dbReference type="Proteomes" id="UP000525078"/>
    </source>
</evidence>
<feature type="transmembrane region" description="Helical" evidence="11">
    <location>
        <begin position="844"/>
        <end position="865"/>
    </location>
</feature>
<evidence type="ECO:0000256" key="1">
    <source>
        <dbReference type="ARBA" id="ARBA00004479"/>
    </source>
</evidence>
<dbReference type="PANTHER" id="PTHR48063:SF101">
    <property type="entry name" value="LRR RECEPTOR-LIKE SERINE_THREONINE-PROTEIN KINASE FLS2"/>
    <property type="match status" value="1"/>
</dbReference>
<comment type="subcellular location">
    <subcellularLocation>
        <location evidence="1">Membrane</location>
        <topology evidence="1">Single-pass type I membrane protein</topology>
    </subcellularLocation>
</comment>
<dbReference type="InterPro" id="IPR001611">
    <property type="entry name" value="Leu-rich_rpt"/>
</dbReference>
<evidence type="ECO:0000256" key="9">
    <source>
        <dbReference type="ARBA" id="ARBA00023170"/>
    </source>
</evidence>
<dbReference type="SUPFAM" id="SSF52058">
    <property type="entry name" value="L domain-like"/>
    <property type="match status" value="2"/>
</dbReference>
<dbReference type="AlphaFoldDB" id="A0A7J6FKH4"/>
<feature type="domain" description="Leucine-rich repeat-containing N-terminal plant-type" evidence="13">
    <location>
        <begin position="30"/>
        <end position="68"/>
    </location>
</feature>
<dbReference type="InterPro" id="IPR032675">
    <property type="entry name" value="LRR_dom_sf"/>
</dbReference>
<keyword evidence="8 11" id="KW-0472">Membrane</keyword>
<evidence type="ECO:0000256" key="4">
    <source>
        <dbReference type="ARBA" id="ARBA00022692"/>
    </source>
</evidence>
<evidence type="ECO:0000256" key="7">
    <source>
        <dbReference type="ARBA" id="ARBA00022989"/>
    </source>
</evidence>
<dbReference type="InterPro" id="IPR013210">
    <property type="entry name" value="LRR_N_plant-typ"/>
</dbReference>
<evidence type="ECO:0000259" key="13">
    <source>
        <dbReference type="Pfam" id="PF08263"/>
    </source>
</evidence>
<dbReference type="FunFam" id="3.80.10.10:FF:000111">
    <property type="entry name" value="LRR receptor-like serine/threonine-protein kinase ERECTA"/>
    <property type="match status" value="1"/>
</dbReference>
<accession>A0A7J6FKH4</accession>
<evidence type="ECO:0000256" key="12">
    <source>
        <dbReference type="SAM" id="SignalP"/>
    </source>
</evidence>
<organism evidence="14 15">
    <name type="scientific">Cannabis sativa</name>
    <name type="common">Hemp</name>
    <name type="synonym">Marijuana</name>
    <dbReference type="NCBI Taxonomy" id="3483"/>
    <lineage>
        <taxon>Eukaryota</taxon>
        <taxon>Viridiplantae</taxon>
        <taxon>Streptophyta</taxon>
        <taxon>Embryophyta</taxon>
        <taxon>Tracheophyta</taxon>
        <taxon>Spermatophyta</taxon>
        <taxon>Magnoliopsida</taxon>
        <taxon>eudicotyledons</taxon>
        <taxon>Gunneridae</taxon>
        <taxon>Pentapetalae</taxon>
        <taxon>rosids</taxon>
        <taxon>fabids</taxon>
        <taxon>Rosales</taxon>
        <taxon>Cannabaceae</taxon>
        <taxon>Cannabis</taxon>
    </lineage>
</organism>
<dbReference type="Pfam" id="PF08263">
    <property type="entry name" value="LRRNT_2"/>
    <property type="match status" value="1"/>
</dbReference>
<keyword evidence="5 12" id="KW-0732">Signal</keyword>
<evidence type="ECO:0000313" key="14">
    <source>
        <dbReference type="EMBL" id="KAF4371214.1"/>
    </source>
</evidence>
<feature type="signal peptide" evidence="12">
    <location>
        <begin position="1"/>
        <end position="16"/>
    </location>
</feature>
<sequence>MVVIVMLSVFFLASHGVSYDDEVNHSCIEGERQALLTFKQGLHDSKNLLSSWTNNSKDCCKWKGIRCNNLTNHIIMLDLRPNITCWRIRVQSLTPREFSTQLRTSHKTLNLETSRQSQLIDFKQLQDPSSINPSSDTTCWRIRVQSLTPREFSTQLRTSHKTLNLETSRQSQFHLTSNSFEWLSHLSYLRVFKLRSTNFTKSMDWFHTFKTAPSLSSLYLYDCQFPDLESFSRTTNSSNSITTIRVYASTFGSTTVSRLLNLSSNLLDLTLLSNFNVKGPILGSFENLKYLRTCYLSLNHFEGKVPKSMGSLCNVRELVMFGNTFNSTLDDIINILNHCKHNSSLEILNLGSNKLQGTFPKNVEHFPMSLKEMTTEKDQDSRGNEVMAETHVPVNCATSIAKLSTLKLLDVSNNSFTGVIYETHLENLSKLDHIDLSSNANLTLKLSNKWVPCFQLQYIGVIPSSISSLYQIETLILGKNNLSGTLPSSMKNCTRLVFLDVGENNLRGNISHNNINGMIPFCFNNFTSLMSSHDEKFDDVGSLQIEDDQKEFEKELELDNHFYDDKLIPVYYTEGMLIDKLNYNHFHGVMPSNLCHLDSIRILDISHNNINGMIPFCFNNFTSLMSSHDEKFDDVGSLQIEDDQKEFEKELELDNHFYDDKLIPVYYTEGMLIDKVYDNKAWIRWKGKTYEYEKILGLLRVIDLSSNKLIGEIPMELTNLVGLVQLNLSWNSLSGAIPLNIRNLSKLEALDFSHNNFSGQIPIGLAKMSSLAYLDLSYNHLSGTIPTSTQLQSFNASSYVGNDDYGLCGLPLLTKCPGDDHPIFKDDDDDDSDFDDQKWFDMSWFYIGLEVGFALGFIGVCGALYRNSFLLDACLFSGCFNQFGDWLYVMGCEKKIMKTICGSPLTNSCSNGANNGSINVVEDGDKWLDT</sequence>
<evidence type="ECO:0000256" key="6">
    <source>
        <dbReference type="ARBA" id="ARBA00022737"/>
    </source>
</evidence>
<evidence type="ECO:0000256" key="2">
    <source>
        <dbReference type="ARBA" id="ARBA00009592"/>
    </source>
</evidence>
<keyword evidence="3" id="KW-0433">Leucine-rich repeat</keyword>
<dbReference type="EMBL" id="JAATIP010000113">
    <property type="protein sequence ID" value="KAF4371214.1"/>
    <property type="molecule type" value="Genomic_DNA"/>
</dbReference>
<keyword evidence="9" id="KW-0675">Receptor</keyword>
<feature type="chain" id="PRO_5029861595" description="Leucine-rich repeat-containing N-terminal plant-type domain-containing protein" evidence="12">
    <location>
        <begin position="17"/>
        <end position="930"/>
    </location>
</feature>
<dbReference type="PROSITE" id="PS51450">
    <property type="entry name" value="LRR"/>
    <property type="match status" value="1"/>
</dbReference>
<keyword evidence="6" id="KW-0677">Repeat</keyword>
<comment type="similarity">
    <text evidence="2">Belongs to the RLP family.</text>
</comment>
<name>A0A7J6FKH4_CANSA</name>
<comment type="caution">
    <text evidence="14">The sequence shown here is derived from an EMBL/GenBank/DDBJ whole genome shotgun (WGS) entry which is preliminary data.</text>
</comment>
<evidence type="ECO:0000256" key="10">
    <source>
        <dbReference type="ARBA" id="ARBA00023180"/>
    </source>
</evidence>
<evidence type="ECO:0000256" key="8">
    <source>
        <dbReference type="ARBA" id="ARBA00023136"/>
    </source>
</evidence>
<protein>
    <recommendedName>
        <fullName evidence="13">Leucine-rich repeat-containing N-terminal plant-type domain-containing protein</fullName>
    </recommendedName>
</protein>
<dbReference type="Pfam" id="PF00560">
    <property type="entry name" value="LRR_1"/>
    <property type="match status" value="6"/>
</dbReference>
<keyword evidence="7 11" id="KW-1133">Transmembrane helix</keyword>
<gene>
    <name evidence="14" type="ORF">F8388_020941</name>
</gene>
<keyword evidence="4 11" id="KW-0812">Transmembrane</keyword>
<dbReference type="PANTHER" id="PTHR48063">
    <property type="entry name" value="LRR RECEPTOR-LIKE KINASE"/>
    <property type="match status" value="1"/>
</dbReference>
<evidence type="ECO:0000256" key="3">
    <source>
        <dbReference type="ARBA" id="ARBA00022614"/>
    </source>
</evidence>
<reference evidence="14 15" key="1">
    <citation type="journal article" date="2020" name="bioRxiv">
        <title>Sequence and annotation of 42 cannabis genomes reveals extensive copy number variation in cannabinoid synthesis and pathogen resistance genes.</title>
        <authorList>
            <person name="Mckernan K.J."/>
            <person name="Helbert Y."/>
            <person name="Kane L.T."/>
            <person name="Ebling H."/>
            <person name="Zhang L."/>
            <person name="Liu B."/>
            <person name="Eaton Z."/>
            <person name="Mclaughlin S."/>
            <person name="Kingan S."/>
            <person name="Baybayan P."/>
            <person name="Concepcion G."/>
            <person name="Jordan M."/>
            <person name="Riva A."/>
            <person name="Barbazuk W."/>
            <person name="Harkins T."/>
        </authorList>
    </citation>
    <scope>NUCLEOTIDE SEQUENCE [LARGE SCALE GENOMIC DNA]</scope>
    <source>
        <strain evidence="15">cv. Jamaican Lion 4</strain>
        <tissue evidence="14">Leaf</tissue>
    </source>
</reference>
<proteinExistence type="inferred from homology"/>